<evidence type="ECO:0000256" key="9">
    <source>
        <dbReference type="ARBA" id="ARBA00035011"/>
    </source>
</evidence>
<evidence type="ECO:0000313" key="12">
    <source>
        <dbReference type="EMBL" id="GFP92087.1"/>
    </source>
</evidence>
<evidence type="ECO:0000313" key="13">
    <source>
        <dbReference type="Proteomes" id="UP000653305"/>
    </source>
</evidence>
<evidence type="ECO:0000256" key="5">
    <source>
        <dbReference type="ARBA" id="ARBA00023136"/>
    </source>
</evidence>
<evidence type="ECO:0000256" key="1">
    <source>
        <dbReference type="ARBA" id="ARBA00004609"/>
    </source>
</evidence>
<dbReference type="InterPro" id="IPR008972">
    <property type="entry name" value="Cupredoxin"/>
</dbReference>
<keyword evidence="3" id="KW-0336">GPI-anchor</keyword>
<dbReference type="SUPFAM" id="SSF49503">
    <property type="entry name" value="Cupredoxins"/>
    <property type="match status" value="1"/>
</dbReference>
<evidence type="ECO:0000256" key="3">
    <source>
        <dbReference type="ARBA" id="ARBA00022622"/>
    </source>
</evidence>
<dbReference type="FunFam" id="2.60.40.420:FF:000010">
    <property type="entry name" value="Early nodulin-like protein 1"/>
    <property type="match status" value="1"/>
</dbReference>
<dbReference type="InterPro" id="IPR039391">
    <property type="entry name" value="Phytocyanin-like"/>
</dbReference>
<evidence type="ECO:0000256" key="7">
    <source>
        <dbReference type="ARBA" id="ARBA00023180"/>
    </source>
</evidence>
<dbReference type="InterPro" id="IPR041846">
    <property type="entry name" value="ENL_dom"/>
</dbReference>
<dbReference type="OrthoDB" id="2015640at2759"/>
<evidence type="ECO:0000256" key="2">
    <source>
        <dbReference type="ARBA" id="ARBA00022475"/>
    </source>
</evidence>
<evidence type="ECO:0000259" key="11">
    <source>
        <dbReference type="PROSITE" id="PS51485"/>
    </source>
</evidence>
<dbReference type="EMBL" id="BMAC01000267">
    <property type="protein sequence ID" value="GFP92087.1"/>
    <property type="molecule type" value="Genomic_DNA"/>
</dbReference>
<keyword evidence="13" id="KW-1185">Reference proteome</keyword>
<keyword evidence="8" id="KW-0449">Lipoprotein</keyword>
<dbReference type="CDD" id="cd11019">
    <property type="entry name" value="OsENODL1_like"/>
    <property type="match status" value="1"/>
</dbReference>
<keyword evidence="4" id="KW-0732">Signal</keyword>
<dbReference type="AlphaFoldDB" id="A0A830BVQ5"/>
<keyword evidence="6" id="KW-1015">Disulfide bond</keyword>
<dbReference type="PANTHER" id="PTHR33021:SF185">
    <property type="entry name" value="EARLY NODULIN-LIKE PROTEIN 3-RELATED"/>
    <property type="match status" value="1"/>
</dbReference>
<reference evidence="12" key="1">
    <citation type="submission" date="2020-07" db="EMBL/GenBank/DDBJ databases">
        <title>Ethylene signaling mediates host invasion by parasitic plants.</title>
        <authorList>
            <person name="Yoshida S."/>
        </authorList>
    </citation>
    <scope>NUCLEOTIDE SEQUENCE</scope>
    <source>
        <strain evidence="12">Okayama</strain>
    </source>
</reference>
<dbReference type="PANTHER" id="PTHR33021">
    <property type="entry name" value="BLUE COPPER PROTEIN"/>
    <property type="match status" value="1"/>
</dbReference>
<feature type="domain" description="Phytocyanin" evidence="11">
    <location>
        <begin position="10"/>
        <end position="114"/>
    </location>
</feature>
<protein>
    <submittedName>
        <fullName evidence="12">Early nodulin-like protein 2</fullName>
    </submittedName>
</protein>
<keyword evidence="2" id="KW-1003">Cell membrane</keyword>
<evidence type="ECO:0000256" key="10">
    <source>
        <dbReference type="SAM" id="MobiDB-lite"/>
    </source>
</evidence>
<proteinExistence type="inferred from homology"/>
<keyword evidence="5" id="KW-0472">Membrane</keyword>
<name>A0A830BVQ5_9LAMI</name>
<dbReference type="Gene3D" id="2.60.40.420">
    <property type="entry name" value="Cupredoxins - blue copper proteins"/>
    <property type="match status" value="1"/>
</dbReference>
<sequence length="161" mass="18104">MGVLCSSNAHRFYVGGDDGWTLHPSRNYNHWAEKYRFLINDELVFKYKKGHDSVLVVNRNDYSKCNKENPMKALKSGDSSSSIFKLEKSGPFFFISGHDQNCEKGQKLDIIVLSPRHHNITPSSAPKAPTIHHSPTPSPSPAPFHDSGIESSKPNKPFRIQ</sequence>
<comment type="similarity">
    <text evidence="9">Belongs to the early nodulin-like (ENODL) family.</text>
</comment>
<feature type="region of interest" description="Disordered" evidence="10">
    <location>
        <begin position="119"/>
        <end position="161"/>
    </location>
</feature>
<dbReference type="Proteomes" id="UP000653305">
    <property type="component" value="Unassembled WGS sequence"/>
</dbReference>
<comment type="subcellular location">
    <subcellularLocation>
        <location evidence="1">Cell membrane</location>
        <topology evidence="1">Lipid-anchor</topology>
        <topology evidence="1">GPI-anchor</topology>
    </subcellularLocation>
</comment>
<accession>A0A830BVQ5</accession>
<dbReference type="GO" id="GO:0009055">
    <property type="term" value="F:electron transfer activity"/>
    <property type="evidence" value="ECO:0007669"/>
    <property type="project" value="InterPro"/>
</dbReference>
<evidence type="ECO:0000256" key="4">
    <source>
        <dbReference type="ARBA" id="ARBA00022729"/>
    </source>
</evidence>
<organism evidence="12 13">
    <name type="scientific">Phtheirospermum japonicum</name>
    <dbReference type="NCBI Taxonomy" id="374723"/>
    <lineage>
        <taxon>Eukaryota</taxon>
        <taxon>Viridiplantae</taxon>
        <taxon>Streptophyta</taxon>
        <taxon>Embryophyta</taxon>
        <taxon>Tracheophyta</taxon>
        <taxon>Spermatophyta</taxon>
        <taxon>Magnoliopsida</taxon>
        <taxon>eudicotyledons</taxon>
        <taxon>Gunneridae</taxon>
        <taxon>Pentapetalae</taxon>
        <taxon>asterids</taxon>
        <taxon>lamiids</taxon>
        <taxon>Lamiales</taxon>
        <taxon>Orobanchaceae</taxon>
        <taxon>Orobanchaceae incertae sedis</taxon>
        <taxon>Phtheirospermum</taxon>
    </lineage>
</organism>
<dbReference type="GO" id="GO:0005886">
    <property type="term" value="C:plasma membrane"/>
    <property type="evidence" value="ECO:0007669"/>
    <property type="project" value="UniProtKB-SubCell"/>
</dbReference>
<gene>
    <name evidence="12" type="ORF">PHJA_001352800</name>
</gene>
<comment type="caution">
    <text evidence="12">The sequence shown here is derived from an EMBL/GenBank/DDBJ whole genome shotgun (WGS) entry which is preliminary data.</text>
</comment>
<dbReference type="PROSITE" id="PS51485">
    <property type="entry name" value="PHYTOCYANIN"/>
    <property type="match status" value="1"/>
</dbReference>
<dbReference type="Pfam" id="PF02298">
    <property type="entry name" value="Cu_bind_like"/>
    <property type="match status" value="1"/>
</dbReference>
<evidence type="ECO:0000256" key="6">
    <source>
        <dbReference type="ARBA" id="ARBA00023157"/>
    </source>
</evidence>
<dbReference type="GO" id="GO:0098552">
    <property type="term" value="C:side of membrane"/>
    <property type="evidence" value="ECO:0007669"/>
    <property type="project" value="UniProtKB-KW"/>
</dbReference>
<dbReference type="InterPro" id="IPR003245">
    <property type="entry name" value="Phytocyanin_dom"/>
</dbReference>
<keyword evidence="7" id="KW-0325">Glycoprotein</keyword>
<evidence type="ECO:0000256" key="8">
    <source>
        <dbReference type="ARBA" id="ARBA00023288"/>
    </source>
</evidence>